<dbReference type="SMART" id="SM00065">
    <property type="entry name" value="GAF"/>
    <property type="match status" value="1"/>
</dbReference>
<dbReference type="Proteomes" id="UP000318571">
    <property type="component" value="Chromosome 10"/>
</dbReference>
<dbReference type="GO" id="GO:0004114">
    <property type="term" value="F:3',5'-cyclic-nucleotide phosphodiesterase activity"/>
    <property type="evidence" value="ECO:0007669"/>
    <property type="project" value="InterPro"/>
</dbReference>
<evidence type="ECO:0000256" key="6">
    <source>
        <dbReference type="PIRSR" id="PIRSR623088-2"/>
    </source>
</evidence>
<keyword evidence="4 8" id="KW-0378">Hydrolase</keyword>
<protein>
    <recommendedName>
        <fullName evidence="8">Phosphodiesterase</fullName>
        <ecNumber evidence="8">3.1.4.-</ecNumber>
    </recommendedName>
</protein>
<feature type="binding site" evidence="7">
    <location>
        <position position="837"/>
    </location>
    <ligand>
        <name>Zn(2+)</name>
        <dbReference type="ChEBI" id="CHEBI:29105"/>
        <label>1</label>
    </ligand>
</feature>
<dbReference type="PROSITE" id="PS51845">
    <property type="entry name" value="PDEASE_I_2"/>
    <property type="match status" value="1"/>
</dbReference>
<dbReference type="GO" id="GO:0046872">
    <property type="term" value="F:metal ion binding"/>
    <property type="evidence" value="ECO:0007669"/>
    <property type="project" value="UniProtKB-KW"/>
</dbReference>
<sequence>MHTTTNNNNNNQRRKTTSGSSKLGGSEKLRDDFSHLERGITNIDETRGCLGRSNPDGDTRDCVGQRNEKETHLILEDDAYNHNEWPKKARVNSSGETIKPNLRSNMDKFSVETFLDDHPEFLSDYILRKVPQSVLEKWLFQPSYFNLGPIAKVSPHPQSSRLKRNPKRQRSRSFTPLRKHSATAFEEGGLSTPILITDSDGQHSFLRTPSSRRTSSNKLSQLQVPVPQVTVTPSQSKLDLTSIHDTIEEAELNADLLDLLLRILRGVDLDWVVEELCRGTKSILGLDNVEVFIGNGSNILNGDYHLLDQGNVFEKTKTSADRLFTGVLSSQETISRTRPDLILNGNFVTSMVCIPLNHPLEYHCFGAIRATTHGDRLFDESLFNIIATFAAFALSNNIEKSEMGLEITRSEVFLELAHTVFREHNRIEPTIKTILGNFLTMIECERCQILLTCEDNPTIFKRVYDMQRRDLNEEGQCKEGTPHEGRFPINLAITGEVALKGVKINIHNLEQDERFDCTLNDDAGLIHRTMLCMPFRDSETERVLGVISLINKENEGVFTENDERFVEAFAIFCAIAIKNANDYEAAIKATARVEVAFDTMNYQATSCIEEAKALATEQIPSSKSLCLDEFYFDYMDMTDMDTCKATLRMFIDMGLISRFHMDWTTVCRWVLTVKKNYRNDTVSYHNWYHGFNVAQTMFVMLRKTGWESRFGQLDCLGLLVACLSHDLDHRGTTNAFQAKSNNPLSTLYATSTLERHHLNQCLLLLNIPGNRILENLSENEYSAILSLLERCILATDLAIHFRKAQAIRALANDEQQLDWSNADHKSLLQSAMMTAADLAAITKPWKVHFHTSNLLAEEFWAQGDIERENFHESPQPMMDREASLAHVQLDFIDKVCQGVYEDMEKFSPTLHPMLDGCMENRKRWAKIEPGAIARARNL</sequence>
<dbReference type="SMART" id="SM00471">
    <property type="entry name" value="HDc"/>
    <property type="match status" value="1"/>
</dbReference>
<organism evidence="11 12">
    <name type="scientific">Tigriopus californicus</name>
    <name type="common">Marine copepod</name>
    <dbReference type="NCBI Taxonomy" id="6832"/>
    <lineage>
        <taxon>Eukaryota</taxon>
        <taxon>Metazoa</taxon>
        <taxon>Ecdysozoa</taxon>
        <taxon>Arthropoda</taxon>
        <taxon>Crustacea</taxon>
        <taxon>Multicrustacea</taxon>
        <taxon>Hexanauplia</taxon>
        <taxon>Copepoda</taxon>
        <taxon>Harpacticoida</taxon>
        <taxon>Harpacticidae</taxon>
        <taxon>Tigriopus</taxon>
    </lineage>
</organism>
<evidence type="ECO:0000313" key="12">
    <source>
        <dbReference type="Proteomes" id="UP000318571"/>
    </source>
</evidence>
<feature type="binding site" evidence="7">
    <location>
        <position position="689"/>
    </location>
    <ligand>
        <name>Zn(2+)</name>
        <dbReference type="ChEBI" id="CHEBI:29105"/>
        <label>1</label>
    </ligand>
</feature>
<keyword evidence="12" id="KW-1185">Reference proteome</keyword>
<keyword evidence="3 7" id="KW-0479">Metal-binding</keyword>
<dbReference type="Gene3D" id="3.30.450.40">
    <property type="match status" value="1"/>
</dbReference>
<feature type="compositionally biased region" description="Basic and acidic residues" evidence="9">
    <location>
        <begin position="25"/>
        <end position="34"/>
    </location>
</feature>
<feature type="region of interest" description="Disordered" evidence="9">
    <location>
        <begin position="1"/>
        <end position="34"/>
    </location>
</feature>
<dbReference type="InterPro" id="IPR023088">
    <property type="entry name" value="PDEase"/>
</dbReference>
<dbReference type="CDD" id="cd00077">
    <property type="entry name" value="HDc"/>
    <property type="match status" value="1"/>
</dbReference>
<feature type="binding site" evidence="6">
    <location>
        <position position="726"/>
    </location>
    <ligand>
        <name>AMP</name>
        <dbReference type="ChEBI" id="CHEBI:456215"/>
    </ligand>
</feature>
<comment type="caution">
    <text evidence="11">The sequence shown here is derived from an EMBL/GenBank/DDBJ whole genome shotgun (WGS) entry which is preliminary data.</text>
</comment>
<evidence type="ECO:0000256" key="8">
    <source>
        <dbReference type="RuleBase" id="RU363067"/>
    </source>
</evidence>
<feature type="binding site" evidence="7">
    <location>
        <position position="726"/>
    </location>
    <ligand>
        <name>Zn(2+)</name>
        <dbReference type="ChEBI" id="CHEBI:29105"/>
        <label>2</label>
    </ligand>
</feature>
<feature type="binding site" evidence="7">
    <location>
        <position position="725"/>
    </location>
    <ligand>
        <name>Zn(2+)</name>
        <dbReference type="ChEBI" id="CHEBI:29105"/>
        <label>1</label>
    </ligand>
</feature>
<evidence type="ECO:0000256" key="4">
    <source>
        <dbReference type="ARBA" id="ARBA00022801"/>
    </source>
</evidence>
<evidence type="ECO:0000256" key="5">
    <source>
        <dbReference type="PIRSR" id="PIRSR623088-1"/>
    </source>
</evidence>
<dbReference type="AlphaFoldDB" id="A0A553NE56"/>
<dbReference type="PROSITE" id="PS00126">
    <property type="entry name" value="PDEASE_I_1"/>
    <property type="match status" value="1"/>
</dbReference>
<comment type="similarity">
    <text evidence="1 8">Belongs to the cyclic nucleotide phosphodiesterase family.</text>
</comment>
<dbReference type="Pfam" id="PF01590">
    <property type="entry name" value="GAF"/>
    <property type="match status" value="1"/>
</dbReference>
<reference evidence="11 12" key="1">
    <citation type="journal article" date="2018" name="Nat. Ecol. Evol.">
        <title>Genomic signatures of mitonuclear coevolution across populations of Tigriopus californicus.</title>
        <authorList>
            <person name="Barreto F.S."/>
            <person name="Watson E.T."/>
            <person name="Lima T.G."/>
            <person name="Willett C.S."/>
            <person name="Edmands S."/>
            <person name="Li W."/>
            <person name="Burton R.S."/>
        </authorList>
    </citation>
    <scope>NUCLEOTIDE SEQUENCE [LARGE SCALE GENOMIC DNA]</scope>
    <source>
        <strain evidence="11 12">San Diego</strain>
    </source>
</reference>
<evidence type="ECO:0000256" key="2">
    <source>
        <dbReference type="ARBA" id="ARBA00022535"/>
    </source>
</evidence>
<evidence type="ECO:0000256" key="3">
    <source>
        <dbReference type="ARBA" id="ARBA00022723"/>
    </source>
</evidence>
<dbReference type="InterPro" id="IPR002073">
    <property type="entry name" value="PDEase_catalytic_dom"/>
</dbReference>
<proteinExistence type="inferred from homology"/>
<feature type="binding site" evidence="7">
    <location>
        <position position="726"/>
    </location>
    <ligand>
        <name>Zn(2+)</name>
        <dbReference type="ChEBI" id="CHEBI:29105"/>
        <label>1</label>
    </ligand>
</feature>
<dbReference type="GO" id="GO:0007165">
    <property type="term" value="P:signal transduction"/>
    <property type="evidence" value="ECO:0007669"/>
    <property type="project" value="InterPro"/>
</dbReference>
<feature type="binding site" evidence="6">
    <location>
        <position position="888"/>
    </location>
    <ligand>
        <name>AMP</name>
        <dbReference type="ChEBI" id="CHEBI:456215"/>
    </ligand>
</feature>
<dbReference type="InterPro" id="IPR023174">
    <property type="entry name" value="PDEase_CS"/>
</dbReference>
<dbReference type="EC" id="3.1.4.-" evidence="8"/>
<feature type="active site" description="Proton donor" evidence="5">
    <location>
        <position position="685"/>
    </location>
</feature>
<evidence type="ECO:0000256" key="9">
    <source>
        <dbReference type="SAM" id="MobiDB-lite"/>
    </source>
</evidence>
<evidence type="ECO:0000259" key="10">
    <source>
        <dbReference type="PROSITE" id="PS51845"/>
    </source>
</evidence>
<feature type="domain" description="PDEase" evidence="10">
    <location>
        <begin position="606"/>
        <end position="931"/>
    </location>
</feature>
<keyword evidence="2" id="KW-0140">cGMP</keyword>
<dbReference type="EMBL" id="VCGU01000458">
    <property type="protein sequence ID" value="TRY63733.1"/>
    <property type="molecule type" value="Genomic_DNA"/>
</dbReference>
<dbReference type="Gene3D" id="1.10.1300.10">
    <property type="entry name" value="3'5'-cyclic nucleotide phosphodiesterase, catalytic domain"/>
    <property type="match status" value="1"/>
</dbReference>
<feature type="binding site" evidence="6">
    <location>
        <position position="837"/>
    </location>
    <ligand>
        <name>AMP</name>
        <dbReference type="ChEBI" id="CHEBI:456215"/>
    </ligand>
</feature>
<evidence type="ECO:0000313" key="11">
    <source>
        <dbReference type="EMBL" id="TRY63733.1"/>
    </source>
</evidence>
<dbReference type="SUPFAM" id="SSF109604">
    <property type="entry name" value="HD-domain/PDEase-like"/>
    <property type="match status" value="1"/>
</dbReference>
<dbReference type="InterPro" id="IPR036971">
    <property type="entry name" value="PDEase_catalytic_dom_sf"/>
</dbReference>
<dbReference type="SUPFAM" id="SSF55781">
    <property type="entry name" value="GAF domain-like"/>
    <property type="match status" value="2"/>
</dbReference>
<dbReference type="PRINTS" id="PR00387">
    <property type="entry name" value="PDIESTERASE1"/>
</dbReference>
<feature type="compositionally biased region" description="Low complexity" evidence="9">
    <location>
        <begin position="1"/>
        <end position="24"/>
    </location>
</feature>
<evidence type="ECO:0000256" key="7">
    <source>
        <dbReference type="PIRSR" id="PIRSR623088-3"/>
    </source>
</evidence>
<accession>A0A553NE56</accession>
<feature type="binding site" evidence="6">
    <location>
        <begin position="685"/>
        <end position="689"/>
    </location>
    <ligand>
        <name>AMP</name>
        <dbReference type="ChEBI" id="CHEBI:456215"/>
    </ligand>
</feature>
<dbReference type="Pfam" id="PF00233">
    <property type="entry name" value="PDEase_I"/>
    <property type="match status" value="1"/>
</dbReference>
<feature type="compositionally biased region" description="Basic residues" evidence="9">
    <location>
        <begin position="161"/>
        <end position="178"/>
    </location>
</feature>
<dbReference type="FunFam" id="1.10.1300.10:FF:000003">
    <property type="entry name" value="Phosphodiesterase"/>
    <property type="match status" value="1"/>
</dbReference>
<dbReference type="PANTHER" id="PTHR11347">
    <property type="entry name" value="CYCLIC NUCLEOTIDE PHOSPHODIESTERASE"/>
    <property type="match status" value="1"/>
</dbReference>
<name>A0A553NE56_TIGCA</name>
<dbReference type="STRING" id="6832.A0A553NE56"/>
<feature type="region of interest" description="Disordered" evidence="9">
    <location>
        <begin position="150"/>
        <end position="178"/>
    </location>
</feature>
<gene>
    <name evidence="11" type="ORF">TCAL_02061</name>
</gene>
<dbReference type="InterPro" id="IPR003607">
    <property type="entry name" value="HD/PDEase_dom"/>
</dbReference>
<dbReference type="InterPro" id="IPR003018">
    <property type="entry name" value="GAF"/>
</dbReference>
<dbReference type="InterPro" id="IPR029016">
    <property type="entry name" value="GAF-like_dom_sf"/>
</dbReference>
<comment type="cofactor">
    <cofactor evidence="8">
        <name>a divalent metal cation</name>
        <dbReference type="ChEBI" id="CHEBI:60240"/>
    </cofactor>
    <text evidence="8">Binds 2 divalent metal cations per subunit. Site 1 may preferentially bind zinc ions, while site 2 has a preference for magnesium and/or manganese ions.</text>
</comment>
<evidence type="ECO:0000256" key="1">
    <source>
        <dbReference type="ARBA" id="ARBA00007648"/>
    </source>
</evidence>